<keyword evidence="3" id="KW-1185">Reference proteome</keyword>
<dbReference type="RefSeq" id="WP_068205225.1">
    <property type="nucleotide sequence ID" value="NZ_CP014209.1"/>
</dbReference>
<evidence type="ECO:0000313" key="2">
    <source>
        <dbReference type="EMBL" id="ANC31798.1"/>
    </source>
</evidence>
<evidence type="ECO:0000259" key="1">
    <source>
        <dbReference type="Pfam" id="PF01872"/>
    </source>
</evidence>
<protein>
    <recommendedName>
        <fullName evidence="1">Bacterial bifunctional deaminase-reductase C-terminal domain-containing protein</fullName>
    </recommendedName>
</protein>
<proteinExistence type="predicted"/>
<accession>A0A161I7Z9</accession>
<feature type="domain" description="Bacterial bifunctional deaminase-reductase C-terminal" evidence="1">
    <location>
        <begin position="4"/>
        <end position="186"/>
    </location>
</feature>
<dbReference type="PANTHER" id="PTHR38011">
    <property type="entry name" value="DIHYDROFOLATE REDUCTASE FAMILY PROTEIN (AFU_ORTHOLOGUE AFUA_8G06820)"/>
    <property type="match status" value="1"/>
</dbReference>
<dbReference type="STRING" id="1300344.I598_2258"/>
<dbReference type="InterPro" id="IPR050765">
    <property type="entry name" value="Riboflavin_Biosynth_HTPR"/>
</dbReference>
<dbReference type="Proteomes" id="UP000076794">
    <property type="component" value="Chromosome"/>
</dbReference>
<dbReference type="Gene3D" id="3.40.430.10">
    <property type="entry name" value="Dihydrofolate Reductase, subunit A"/>
    <property type="match status" value="1"/>
</dbReference>
<dbReference type="KEGG" id="ido:I598_2258"/>
<dbReference type="OrthoDB" id="7342392at2"/>
<dbReference type="GO" id="GO:0009231">
    <property type="term" value="P:riboflavin biosynthetic process"/>
    <property type="evidence" value="ECO:0007669"/>
    <property type="project" value="InterPro"/>
</dbReference>
<organism evidence="2 3">
    <name type="scientific">Isoptericola dokdonensis DS-3</name>
    <dbReference type="NCBI Taxonomy" id="1300344"/>
    <lineage>
        <taxon>Bacteria</taxon>
        <taxon>Bacillati</taxon>
        <taxon>Actinomycetota</taxon>
        <taxon>Actinomycetes</taxon>
        <taxon>Micrococcales</taxon>
        <taxon>Promicromonosporaceae</taxon>
        <taxon>Isoptericola</taxon>
    </lineage>
</organism>
<name>A0A161I7Z9_9MICO</name>
<reference evidence="2 3" key="1">
    <citation type="submission" date="2016-01" db="EMBL/GenBank/DDBJ databases">
        <title>Complete genome sequence of a soil Actinobacterium, Isoptericola dokdonensis DS-3.</title>
        <authorList>
            <person name="Kwon S.-K."/>
            <person name="Kim J.F."/>
        </authorList>
    </citation>
    <scope>NUCLEOTIDE SEQUENCE [LARGE SCALE GENOMIC DNA]</scope>
    <source>
        <strain evidence="2 3">DS-3</strain>
    </source>
</reference>
<dbReference type="GO" id="GO:0008703">
    <property type="term" value="F:5-amino-6-(5-phosphoribosylamino)uracil reductase activity"/>
    <property type="evidence" value="ECO:0007669"/>
    <property type="project" value="InterPro"/>
</dbReference>
<sequence>MGRIVVVNFVSIDGVVQSPLSPDEDRDGGFEHGGWIVPYADGTVDAFLRTATTGAGGMLLGRRSYDILAAAWSGADESEPAVAAMNRMPKFVVTSSPGRLGWSNSHAVVGELAPAVVDVRDRATGDLLVLGSARLVRGLAELDLVDEYRLLVFPVVLGTGKRMFDDQGRAAGFDLTDSVVTPSGVVILTYRRTADGTRRRQLSP</sequence>
<evidence type="ECO:0000313" key="3">
    <source>
        <dbReference type="Proteomes" id="UP000076794"/>
    </source>
</evidence>
<dbReference type="AlphaFoldDB" id="A0A161I7Z9"/>
<dbReference type="Pfam" id="PF01872">
    <property type="entry name" value="RibD_C"/>
    <property type="match status" value="1"/>
</dbReference>
<dbReference type="PATRIC" id="fig|1300344.3.peg.2267"/>
<dbReference type="PANTHER" id="PTHR38011:SF2">
    <property type="entry name" value="BIFUNCTIONAL DEAMINASE-REDUCTASE DOMAIN PROTEIN"/>
    <property type="match status" value="1"/>
</dbReference>
<dbReference type="EMBL" id="CP014209">
    <property type="protein sequence ID" value="ANC31798.1"/>
    <property type="molecule type" value="Genomic_DNA"/>
</dbReference>
<dbReference type="InterPro" id="IPR024072">
    <property type="entry name" value="DHFR-like_dom_sf"/>
</dbReference>
<dbReference type="SUPFAM" id="SSF53597">
    <property type="entry name" value="Dihydrofolate reductase-like"/>
    <property type="match status" value="1"/>
</dbReference>
<dbReference type="InterPro" id="IPR002734">
    <property type="entry name" value="RibDG_C"/>
</dbReference>
<gene>
    <name evidence="2" type="ORF">I598_2258</name>
</gene>